<name>A0AAD6VIP9_9AGAR</name>
<organism evidence="1 2">
    <name type="scientific">Mycena pura</name>
    <dbReference type="NCBI Taxonomy" id="153505"/>
    <lineage>
        <taxon>Eukaryota</taxon>
        <taxon>Fungi</taxon>
        <taxon>Dikarya</taxon>
        <taxon>Basidiomycota</taxon>
        <taxon>Agaricomycotina</taxon>
        <taxon>Agaricomycetes</taxon>
        <taxon>Agaricomycetidae</taxon>
        <taxon>Agaricales</taxon>
        <taxon>Marasmiineae</taxon>
        <taxon>Mycenaceae</taxon>
        <taxon>Mycena</taxon>
    </lineage>
</organism>
<comment type="caution">
    <text evidence="1">The sequence shown here is derived from an EMBL/GenBank/DDBJ whole genome shotgun (WGS) entry which is preliminary data.</text>
</comment>
<proteinExistence type="predicted"/>
<dbReference type="AlphaFoldDB" id="A0AAD6VIP9"/>
<sequence>MYESSQLLCSLFLASISLIPNHAIRLAALAVSLVMGLVYIMYVKYPSTQLAQLEAIIEETEQAIQDAGAYCFMDPFILAEANLRLLEVKISASSIRCHILESRASIWKKYHRLSREISACTQVISKVLIAVQLIVEANHQRKYAADIHAARTALADDHYLCRSTGTALPAPALQQLSYSFV</sequence>
<protein>
    <submittedName>
        <fullName evidence="1">Uncharacterized protein</fullName>
    </submittedName>
</protein>
<gene>
    <name evidence="1" type="ORF">GGX14DRAFT_444724</name>
</gene>
<dbReference type="Proteomes" id="UP001219525">
    <property type="component" value="Unassembled WGS sequence"/>
</dbReference>
<evidence type="ECO:0000313" key="2">
    <source>
        <dbReference type="Proteomes" id="UP001219525"/>
    </source>
</evidence>
<reference evidence="1" key="1">
    <citation type="submission" date="2023-03" db="EMBL/GenBank/DDBJ databases">
        <title>Massive genome expansion in bonnet fungi (Mycena s.s.) driven by repeated elements and novel gene families across ecological guilds.</title>
        <authorList>
            <consortium name="Lawrence Berkeley National Laboratory"/>
            <person name="Harder C.B."/>
            <person name="Miyauchi S."/>
            <person name="Viragh M."/>
            <person name="Kuo A."/>
            <person name="Thoen E."/>
            <person name="Andreopoulos B."/>
            <person name="Lu D."/>
            <person name="Skrede I."/>
            <person name="Drula E."/>
            <person name="Henrissat B."/>
            <person name="Morin E."/>
            <person name="Kohler A."/>
            <person name="Barry K."/>
            <person name="LaButti K."/>
            <person name="Morin E."/>
            <person name="Salamov A."/>
            <person name="Lipzen A."/>
            <person name="Mereny Z."/>
            <person name="Hegedus B."/>
            <person name="Baldrian P."/>
            <person name="Stursova M."/>
            <person name="Weitz H."/>
            <person name="Taylor A."/>
            <person name="Grigoriev I.V."/>
            <person name="Nagy L.G."/>
            <person name="Martin F."/>
            <person name="Kauserud H."/>
        </authorList>
    </citation>
    <scope>NUCLEOTIDE SEQUENCE</scope>
    <source>
        <strain evidence="1">9144</strain>
    </source>
</reference>
<keyword evidence="2" id="KW-1185">Reference proteome</keyword>
<dbReference type="EMBL" id="JARJCW010000020">
    <property type="protein sequence ID" value="KAJ7213987.1"/>
    <property type="molecule type" value="Genomic_DNA"/>
</dbReference>
<evidence type="ECO:0000313" key="1">
    <source>
        <dbReference type="EMBL" id="KAJ7213987.1"/>
    </source>
</evidence>
<accession>A0AAD6VIP9</accession>